<dbReference type="Gene3D" id="3.10.100.10">
    <property type="entry name" value="Mannose-Binding Protein A, subunit A"/>
    <property type="match status" value="1"/>
</dbReference>
<dbReference type="PANTHER" id="PTHR22803">
    <property type="entry name" value="MANNOSE, PHOSPHOLIPASE, LECTIN RECEPTOR RELATED"/>
    <property type="match status" value="1"/>
</dbReference>
<dbReference type="GO" id="GO:0030246">
    <property type="term" value="F:carbohydrate binding"/>
    <property type="evidence" value="ECO:0007669"/>
    <property type="project" value="UniProtKB-KW"/>
</dbReference>
<dbReference type="Proteomes" id="UP000252040">
    <property type="component" value="Unplaced"/>
</dbReference>
<dbReference type="PROSITE" id="PS50041">
    <property type="entry name" value="C_TYPE_LECTIN_2"/>
    <property type="match status" value="1"/>
</dbReference>
<sequence length="305" mass="34232">MVGMTGPQCSEGAGAWPSACSSERGVSRLPSSIACALSYSEEETFGGRTLAERHPGLLRSLRSSPGCLTQNPLLPLLLFISLAFFMLQLTTLVQVSRIQFLQRDLGDHHVENNSLDGGLDAGFRSQRGDGAPREHDLGPTITTRVDVAQGQMRSNLEEILQRLTWMNATLTGLCRPCPWNWEFFQGSCYLFSWTQSDWKSAVSSCKDIGAQLVIIKSPEEQKFLKIWYVRYNKPTWIGLSDHHNEGTWKWVDNSPLQLSFWKKGEPNNHEDEDCVELYNDGWNDGKCSTQNSWICEKPSSPCPAL</sequence>
<proteinExistence type="predicted"/>
<dbReference type="RefSeq" id="XP_024601697.1">
    <property type="nucleotide sequence ID" value="XM_024745929.1"/>
</dbReference>
<dbReference type="InterPro" id="IPR016186">
    <property type="entry name" value="C-type_lectin-like/link_sf"/>
</dbReference>
<evidence type="ECO:0000259" key="5">
    <source>
        <dbReference type="PROSITE" id="PS50041"/>
    </source>
</evidence>
<protein>
    <submittedName>
        <fullName evidence="7">CD209 antigen isoform X1</fullName>
    </submittedName>
</protein>
<dbReference type="CTD" id="30835"/>
<keyword evidence="6" id="KW-1185">Reference proteome</keyword>
<keyword evidence="4" id="KW-1133">Transmembrane helix</keyword>
<feature type="region of interest" description="Disordered" evidence="3">
    <location>
        <begin position="116"/>
        <end position="140"/>
    </location>
</feature>
<dbReference type="FunCoup" id="A0A341BIV5">
    <property type="interactions" value="174"/>
</dbReference>
<dbReference type="GeneID" id="112400240"/>
<dbReference type="STRING" id="1706337.A0A341BIV5"/>
<keyword evidence="2" id="KW-1015">Disulfide bond</keyword>
<evidence type="ECO:0000256" key="2">
    <source>
        <dbReference type="ARBA" id="ARBA00023157"/>
    </source>
</evidence>
<dbReference type="InterPro" id="IPR033989">
    <property type="entry name" value="CD209-like_CTLD"/>
</dbReference>
<name>A0A341BIV5_NEOAA</name>
<dbReference type="Pfam" id="PF00059">
    <property type="entry name" value="Lectin_C"/>
    <property type="match status" value="1"/>
</dbReference>
<dbReference type="CDD" id="cd03590">
    <property type="entry name" value="CLECT_DC-SIGN_like"/>
    <property type="match status" value="1"/>
</dbReference>
<evidence type="ECO:0000256" key="1">
    <source>
        <dbReference type="ARBA" id="ARBA00022734"/>
    </source>
</evidence>
<dbReference type="InParanoid" id="A0A341BIV5"/>
<accession>A0A341BIV5</accession>
<reference evidence="7" key="1">
    <citation type="submission" date="2025-08" db="UniProtKB">
        <authorList>
            <consortium name="RefSeq"/>
        </authorList>
    </citation>
    <scope>IDENTIFICATION</scope>
    <source>
        <tissue evidence="7">Meat</tissue>
    </source>
</reference>
<evidence type="ECO:0000313" key="6">
    <source>
        <dbReference type="Proteomes" id="UP000252040"/>
    </source>
</evidence>
<dbReference type="SUPFAM" id="SSF56436">
    <property type="entry name" value="C-type lectin-like"/>
    <property type="match status" value="1"/>
</dbReference>
<dbReference type="InterPro" id="IPR050111">
    <property type="entry name" value="C-type_lectin/snaclec_domain"/>
</dbReference>
<dbReference type="PROSITE" id="PS00615">
    <property type="entry name" value="C_TYPE_LECTIN_1"/>
    <property type="match status" value="1"/>
</dbReference>
<dbReference type="InterPro" id="IPR018378">
    <property type="entry name" value="C-type_lectin_CS"/>
</dbReference>
<keyword evidence="4" id="KW-0812">Transmembrane</keyword>
<dbReference type="InterPro" id="IPR016187">
    <property type="entry name" value="CTDL_fold"/>
</dbReference>
<feature type="domain" description="C-type lectin" evidence="5">
    <location>
        <begin position="184"/>
        <end position="296"/>
    </location>
</feature>
<evidence type="ECO:0000313" key="7">
    <source>
        <dbReference type="RefSeq" id="XP_024601697.1"/>
    </source>
</evidence>
<keyword evidence="1" id="KW-0430">Lectin</keyword>
<dbReference type="SMART" id="SM00034">
    <property type="entry name" value="CLECT"/>
    <property type="match status" value="1"/>
</dbReference>
<dbReference type="KEGG" id="nasi:112400240"/>
<dbReference type="AlphaFoldDB" id="A0A341BIV5"/>
<evidence type="ECO:0000256" key="3">
    <source>
        <dbReference type="SAM" id="MobiDB-lite"/>
    </source>
</evidence>
<evidence type="ECO:0000256" key="4">
    <source>
        <dbReference type="SAM" id="Phobius"/>
    </source>
</evidence>
<gene>
    <name evidence="7" type="primary">CD209</name>
</gene>
<organism evidence="6 7">
    <name type="scientific">Neophocaena asiaeorientalis asiaeorientalis</name>
    <name type="common">Yangtze finless porpoise</name>
    <name type="synonym">Neophocaena phocaenoides subsp. asiaeorientalis</name>
    <dbReference type="NCBI Taxonomy" id="1706337"/>
    <lineage>
        <taxon>Eukaryota</taxon>
        <taxon>Metazoa</taxon>
        <taxon>Chordata</taxon>
        <taxon>Craniata</taxon>
        <taxon>Vertebrata</taxon>
        <taxon>Euteleostomi</taxon>
        <taxon>Mammalia</taxon>
        <taxon>Eutheria</taxon>
        <taxon>Laurasiatheria</taxon>
        <taxon>Artiodactyla</taxon>
        <taxon>Whippomorpha</taxon>
        <taxon>Cetacea</taxon>
        <taxon>Odontoceti</taxon>
        <taxon>Phocoenidae</taxon>
        <taxon>Neophocaena</taxon>
    </lineage>
</organism>
<keyword evidence="4" id="KW-0472">Membrane</keyword>
<dbReference type="InterPro" id="IPR001304">
    <property type="entry name" value="C-type_lectin-like"/>
</dbReference>
<feature type="transmembrane region" description="Helical" evidence="4">
    <location>
        <begin position="73"/>
        <end position="93"/>
    </location>
</feature>
<feature type="compositionally biased region" description="Basic and acidic residues" evidence="3">
    <location>
        <begin position="126"/>
        <end position="137"/>
    </location>
</feature>